<evidence type="ECO:0000256" key="1">
    <source>
        <dbReference type="ARBA" id="ARBA00001933"/>
    </source>
</evidence>
<dbReference type="GO" id="GO:0019752">
    <property type="term" value="P:carboxylic acid metabolic process"/>
    <property type="evidence" value="ECO:0007669"/>
    <property type="project" value="InterPro"/>
</dbReference>
<evidence type="ECO:0000313" key="15">
    <source>
        <dbReference type="Proteomes" id="UP000190648"/>
    </source>
</evidence>
<evidence type="ECO:0000313" key="14">
    <source>
        <dbReference type="EMBL" id="OPJ76442.1"/>
    </source>
</evidence>
<dbReference type="Pfam" id="PF00282">
    <property type="entry name" value="Pyridoxal_deC"/>
    <property type="match status" value="1"/>
</dbReference>
<protein>
    <recommendedName>
        <fullName evidence="11">Aromatic-L-amino-acid decarboxylase</fullName>
        <ecNumber evidence="10">4.1.1.28</ecNumber>
    </recommendedName>
    <alternativeName>
        <fullName evidence="12">DOPA decarboxylase</fullName>
    </alternativeName>
</protein>
<comment type="caution">
    <text evidence="14">The sequence shown here is derived from an EMBL/GenBank/DDBJ whole genome shotgun (WGS) entry which is preliminary data.</text>
</comment>
<dbReference type="PRINTS" id="PR00800">
    <property type="entry name" value="YHDCRBOXLASE"/>
</dbReference>
<evidence type="ECO:0000256" key="10">
    <source>
        <dbReference type="ARBA" id="ARBA00038886"/>
    </source>
</evidence>
<evidence type="ECO:0000256" key="11">
    <source>
        <dbReference type="ARBA" id="ARBA00040968"/>
    </source>
</evidence>
<reference evidence="14 15" key="1">
    <citation type="submission" date="2016-02" db="EMBL/GenBank/DDBJ databases">
        <title>Band-tailed pigeon sequencing and assembly.</title>
        <authorList>
            <person name="Soares A.E."/>
            <person name="Novak B.J."/>
            <person name="Rice E.S."/>
            <person name="O'Connell B."/>
            <person name="Chang D."/>
            <person name="Weber S."/>
            <person name="Shapiro B."/>
        </authorList>
    </citation>
    <scope>NUCLEOTIDE SEQUENCE [LARGE SCALE GENOMIC DNA]</scope>
    <source>
        <strain evidence="14">BTP2013</strain>
        <tissue evidence="14">Blood</tissue>
    </source>
</reference>
<evidence type="ECO:0000256" key="9">
    <source>
        <dbReference type="ARBA" id="ARBA00037889"/>
    </source>
</evidence>
<dbReference type="InterPro" id="IPR002129">
    <property type="entry name" value="PyrdxlP-dep_de-COase"/>
</dbReference>
<comment type="cofactor">
    <cofactor evidence="1 13">
        <name>pyridoxal 5'-phosphate</name>
        <dbReference type="ChEBI" id="CHEBI:597326"/>
    </cofactor>
</comment>
<comment type="similarity">
    <text evidence="2 13">Belongs to the group II decarboxylase family.</text>
</comment>
<evidence type="ECO:0000256" key="4">
    <source>
        <dbReference type="ARBA" id="ARBA00022584"/>
    </source>
</evidence>
<dbReference type="InterPro" id="IPR015422">
    <property type="entry name" value="PyrdxlP-dep_Trfase_small"/>
</dbReference>
<dbReference type="Gene3D" id="3.90.1150.10">
    <property type="entry name" value="Aspartate Aminotransferase, domain 1"/>
    <property type="match status" value="1"/>
</dbReference>
<dbReference type="GO" id="GO:0042427">
    <property type="term" value="P:serotonin biosynthetic process"/>
    <property type="evidence" value="ECO:0007669"/>
    <property type="project" value="TreeGrafter"/>
</dbReference>
<evidence type="ECO:0000256" key="7">
    <source>
        <dbReference type="ARBA" id="ARBA00023239"/>
    </source>
</evidence>
<dbReference type="PANTHER" id="PTHR11999:SF167">
    <property type="entry name" value="AROMATIC-L-AMINO-ACID DECARBOXYLASE"/>
    <property type="match status" value="1"/>
</dbReference>
<dbReference type="InterPro" id="IPR010977">
    <property type="entry name" value="Aromatic_deC"/>
</dbReference>
<evidence type="ECO:0000256" key="12">
    <source>
        <dbReference type="ARBA" id="ARBA00041275"/>
    </source>
</evidence>
<dbReference type="Proteomes" id="UP000190648">
    <property type="component" value="Unassembled WGS sequence"/>
</dbReference>
<evidence type="ECO:0000256" key="3">
    <source>
        <dbReference type="ARBA" id="ARBA00011738"/>
    </source>
</evidence>
<dbReference type="GO" id="GO:0042423">
    <property type="term" value="P:catecholamine biosynthetic process"/>
    <property type="evidence" value="ECO:0007669"/>
    <property type="project" value="UniProtKB-KW"/>
</dbReference>
<name>A0A1V4JW58_PATFA</name>
<organism evidence="14 15">
    <name type="scientific">Patagioenas fasciata monilis</name>
    <dbReference type="NCBI Taxonomy" id="372326"/>
    <lineage>
        <taxon>Eukaryota</taxon>
        <taxon>Metazoa</taxon>
        <taxon>Chordata</taxon>
        <taxon>Craniata</taxon>
        <taxon>Vertebrata</taxon>
        <taxon>Euteleostomi</taxon>
        <taxon>Archelosauria</taxon>
        <taxon>Archosauria</taxon>
        <taxon>Dinosauria</taxon>
        <taxon>Saurischia</taxon>
        <taxon>Theropoda</taxon>
        <taxon>Coelurosauria</taxon>
        <taxon>Aves</taxon>
        <taxon>Neognathae</taxon>
        <taxon>Neoaves</taxon>
        <taxon>Columbimorphae</taxon>
        <taxon>Columbiformes</taxon>
        <taxon>Columbidae</taxon>
        <taxon>Patagioenas</taxon>
    </lineage>
</organism>
<keyword evidence="4" id="KW-0127">Catecholamine biosynthesis</keyword>
<dbReference type="EC" id="4.1.1.28" evidence="10"/>
<dbReference type="InterPro" id="IPR015421">
    <property type="entry name" value="PyrdxlP-dep_Trfase_major"/>
</dbReference>
<dbReference type="InterPro" id="IPR015424">
    <property type="entry name" value="PyrdxlP-dep_Trfase"/>
</dbReference>
<evidence type="ECO:0000256" key="13">
    <source>
        <dbReference type="RuleBase" id="RU000382"/>
    </source>
</evidence>
<keyword evidence="5" id="KW-0210">Decarboxylase</keyword>
<keyword evidence="15" id="KW-1185">Reference proteome</keyword>
<dbReference type="AlphaFoldDB" id="A0A1V4JW58"/>
<sequence>MWVLLALQHWQIPLGRRFRSLKLWFVLRMYGVRGLQEHIRKHIRLSHQFEDLVLQDERFEICAEVVLGLVCFRLKNTFSFIKSYSQTGQTGAQSE</sequence>
<dbReference type="OrthoDB" id="639767at2759"/>
<comment type="pathway">
    <text evidence="9">Catecholamine biosynthesis; dopamine biosynthesis; dopamine from L-tyrosine: step 2/2.</text>
</comment>
<gene>
    <name evidence="14" type="ORF">AV530_016128</name>
</gene>
<dbReference type="GO" id="GO:0005737">
    <property type="term" value="C:cytoplasm"/>
    <property type="evidence" value="ECO:0007669"/>
    <property type="project" value="TreeGrafter"/>
</dbReference>
<keyword evidence="6 13" id="KW-0663">Pyridoxal phosphate</keyword>
<dbReference type="GO" id="GO:0006520">
    <property type="term" value="P:amino acid metabolic process"/>
    <property type="evidence" value="ECO:0007669"/>
    <property type="project" value="InterPro"/>
</dbReference>
<keyword evidence="7 13" id="KW-0456">Lyase</keyword>
<dbReference type="PANTHER" id="PTHR11999">
    <property type="entry name" value="GROUP II PYRIDOXAL-5-PHOSPHATE DECARBOXYLASE"/>
    <property type="match status" value="1"/>
</dbReference>
<comment type="function">
    <text evidence="8">Catalyzes the decarboxylation of L-3,4-dihydroxyphenylalanine (DOPA) to dopamine and L-5-hydroxytryptophan to serotonin.</text>
</comment>
<evidence type="ECO:0000256" key="2">
    <source>
        <dbReference type="ARBA" id="ARBA00009533"/>
    </source>
</evidence>
<evidence type="ECO:0000256" key="8">
    <source>
        <dbReference type="ARBA" id="ARBA00037256"/>
    </source>
</evidence>
<dbReference type="Gene3D" id="3.40.640.10">
    <property type="entry name" value="Type I PLP-dependent aspartate aminotransferase-like (Major domain)"/>
    <property type="match status" value="1"/>
</dbReference>
<evidence type="ECO:0000256" key="6">
    <source>
        <dbReference type="ARBA" id="ARBA00022898"/>
    </source>
</evidence>
<accession>A0A1V4JW58</accession>
<dbReference type="GO" id="GO:0030170">
    <property type="term" value="F:pyridoxal phosphate binding"/>
    <property type="evidence" value="ECO:0007669"/>
    <property type="project" value="InterPro"/>
</dbReference>
<proteinExistence type="inferred from homology"/>
<comment type="subunit">
    <text evidence="3">Homodimer.</text>
</comment>
<dbReference type="SUPFAM" id="SSF53383">
    <property type="entry name" value="PLP-dependent transferases"/>
    <property type="match status" value="1"/>
</dbReference>
<dbReference type="EMBL" id="LSYS01005643">
    <property type="protein sequence ID" value="OPJ76442.1"/>
    <property type="molecule type" value="Genomic_DNA"/>
</dbReference>
<evidence type="ECO:0000256" key="5">
    <source>
        <dbReference type="ARBA" id="ARBA00022793"/>
    </source>
</evidence>
<dbReference type="GO" id="GO:0004058">
    <property type="term" value="F:aromatic-L-amino-acid decarboxylase activity"/>
    <property type="evidence" value="ECO:0007669"/>
    <property type="project" value="UniProtKB-EC"/>
</dbReference>
<dbReference type="STRING" id="372326.A0A1V4JW58"/>